<evidence type="ECO:0000313" key="2">
    <source>
        <dbReference type="Proteomes" id="UP001162992"/>
    </source>
</evidence>
<dbReference type="EMBL" id="CM055103">
    <property type="protein sequence ID" value="KAJ7535216.1"/>
    <property type="molecule type" value="Genomic_DNA"/>
</dbReference>
<sequence>MLKGHCIAPINDISFQHQFKIANNVGGITLLWGKQFSNSVAWLPSKGVHFFYLVCLLLKLGLHRPLTSVLEEQKTQREHWLVNPFAALNFLETTIQAAYQLLMSLIDTVDGFF</sequence>
<comment type="caution">
    <text evidence="1">The sequence shown here is derived from an EMBL/GenBank/DDBJ whole genome shotgun (WGS) entry which is preliminary data.</text>
</comment>
<protein>
    <submittedName>
        <fullName evidence="1">Uncharacterized protein</fullName>
    </submittedName>
</protein>
<proteinExistence type="predicted"/>
<dbReference type="Proteomes" id="UP001162992">
    <property type="component" value="Chromosome 12"/>
</dbReference>
<accession>A0ACC2BZP6</accession>
<name>A0ACC2BZP6_DIPCM</name>
<organism evidence="1 2">
    <name type="scientific">Diphasiastrum complanatum</name>
    <name type="common">Issler's clubmoss</name>
    <name type="synonym">Lycopodium complanatum</name>
    <dbReference type="NCBI Taxonomy" id="34168"/>
    <lineage>
        <taxon>Eukaryota</taxon>
        <taxon>Viridiplantae</taxon>
        <taxon>Streptophyta</taxon>
        <taxon>Embryophyta</taxon>
        <taxon>Tracheophyta</taxon>
        <taxon>Lycopodiopsida</taxon>
        <taxon>Lycopodiales</taxon>
        <taxon>Lycopodiaceae</taxon>
        <taxon>Lycopodioideae</taxon>
        <taxon>Diphasiastrum</taxon>
    </lineage>
</organism>
<keyword evidence="2" id="KW-1185">Reference proteome</keyword>
<gene>
    <name evidence="1" type="ORF">O6H91_12G022800</name>
</gene>
<reference evidence="2" key="1">
    <citation type="journal article" date="2024" name="Proc. Natl. Acad. Sci. U.S.A.">
        <title>Extraordinary preservation of gene collinearity over three hundred million years revealed in homosporous lycophytes.</title>
        <authorList>
            <person name="Li C."/>
            <person name="Wickell D."/>
            <person name="Kuo L.Y."/>
            <person name="Chen X."/>
            <person name="Nie B."/>
            <person name="Liao X."/>
            <person name="Peng D."/>
            <person name="Ji J."/>
            <person name="Jenkins J."/>
            <person name="Williams M."/>
            <person name="Shu S."/>
            <person name="Plott C."/>
            <person name="Barry K."/>
            <person name="Rajasekar S."/>
            <person name="Grimwood J."/>
            <person name="Han X."/>
            <person name="Sun S."/>
            <person name="Hou Z."/>
            <person name="He W."/>
            <person name="Dai G."/>
            <person name="Sun C."/>
            <person name="Schmutz J."/>
            <person name="Leebens-Mack J.H."/>
            <person name="Li F.W."/>
            <person name="Wang L."/>
        </authorList>
    </citation>
    <scope>NUCLEOTIDE SEQUENCE [LARGE SCALE GENOMIC DNA]</scope>
    <source>
        <strain evidence="2">cv. PW_Plant_1</strain>
    </source>
</reference>
<evidence type="ECO:0000313" key="1">
    <source>
        <dbReference type="EMBL" id="KAJ7535216.1"/>
    </source>
</evidence>